<organism evidence="1 3">
    <name type="scientific">Variovorax soli</name>
    <dbReference type="NCBI Taxonomy" id="376815"/>
    <lineage>
        <taxon>Bacteria</taxon>
        <taxon>Pseudomonadati</taxon>
        <taxon>Pseudomonadota</taxon>
        <taxon>Betaproteobacteria</taxon>
        <taxon>Burkholderiales</taxon>
        <taxon>Comamonadaceae</taxon>
        <taxon>Variovorax</taxon>
    </lineage>
</organism>
<comment type="caution">
    <text evidence="1">The sequence shown here is derived from an EMBL/GenBank/DDBJ whole genome shotgun (WGS) entry which is preliminary data.</text>
</comment>
<reference evidence="1 3" key="1">
    <citation type="submission" date="2023-07" db="EMBL/GenBank/DDBJ databases">
        <title>Sorghum-associated microbial communities from plants grown in Nebraska, USA.</title>
        <authorList>
            <person name="Schachtman D."/>
        </authorList>
    </citation>
    <scope>NUCLEOTIDE SEQUENCE [LARGE SCALE GENOMIC DNA]</scope>
    <source>
        <strain evidence="1 3">DS1781</strain>
    </source>
</reference>
<feature type="non-terminal residue" evidence="1">
    <location>
        <position position="35"/>
    </location>
</feature>
<dbReference type="EMBL" id="JAVDRF010000021">
    <property type="protein sequence ID" value="MDR6539693.1"/>
    <property type="molecule type" value="Genomic_DNA"/>
</dbReference>
<accession>A0ABU1NML1</accession>
<dbReference type="Proteomes" id="UP001184230">
    <property type="component" value="Unassembled WGS sequence"/>
</dbReference>
<name>A0ABU1NML1_9BURK</name>
<sequence length="35" mass="4183">MVRWAEKFAAEMQRLTEGRAAFNDMLDWALELWPV</sequence>
<evidence type="ECO:0000313" key="1">
    <source>
        <dbReference type="EMBL" id="MDR6539693.1"/>
    </source>
</evidence>
<evidence type="ECO:0008006" key="4">
    <source>
        <dbReference type="Google" id="ProtNLM"/>
    </source>
</evidence>
<evidence type="ECO:0000313" key="2">
    <source>
        <dbReference type="EMBL" id="MDR6539694.1"/>
    </source>
</evidence>
<gene>
    <name evidence="1" type="ORF">J2739_005495</name>
    <name evidence="2" type="ORF">J2739_005496</name>
</gene>
<dbReference type="EMBL" id="JAVDRF010000022">
    <property type="protein sequence ID" value="MDR6539694.1"/>
    <property type="molecule type" value="Genomic_DNA"/>
</dbReference>
<keyword evidence="3" id="KW-1185">Reference proteome</keyword>
<proteinExistence type="predicted"/>
<evidence type="ECO:0000313" key="3">
    <source>
        <dbReference type="Proteomes" id="UP001184230"/>
    </source>
</evidence>
<protein>
    <recommendedName>
        <fullName evidence="4">Transposase</fullName>
    </recommendedName>
</protein>